<evidence type="ECO:0000313" key="10">
    <source>
        <dbReference type="Proteomes" id="UP001626603"/>
    </source>
</evidence>
<comment type="similarity">
    <text evidence="8">Belongs to the CRISPR-associated endoribonuclease Cas2 protein family.</text>
</comment>
<dbReference type="CDD" id="cd09725">
    <property type="entry name" value="Cas2_I_II_III"/>
    <property type="match status" value="1"/>
</dbReference>
<dbReference type="SUPFAM" id="SSF143430">
    <property type="entry name" value="TTP0101/SSO1404-like"/>
    <property type="match status" value="1"/>
</dbReference>
<sequence length="97" mass="11077">MVFVLVTYDVNTESPEGRRRLRTVARICMNYGTRVQNSVFECVVDSVQLMEMKVRIGDVIEPEIDSVRYYNLGKHGRDHVEHVGAKPGLNVEDVLIL</sequence>
<keyword evidence="3 8" id="KW-0479">Metal-binding</keyword>
<dbReference type="EC" id="3.1.-.-" evidence="8"/>
<dbReference type="PANTHER" id="PTHR34405">
    <property type="entry name" value="CRISPR-ASSOCIATED ENDORIBONUCLEASE CAS2"/>
    <property type="match status" value="1"/>
</dbReference>
<protein>
    <recommendedName>
        <fullName evidence="8">CRISPR-associated endoribonuclease Cas2</fullName>
        <ecNumber evidence="8">3.1.-.-</ecNumber>
    </recommendedName>
</protein>
<evidence type="ECO:0000256" key="5">
    <source>
        <dbReference type="ARBA" id="ARBA00022801"/>
    </source>
</evidence>
<keyword evidence="10" id="KW-1185">Reference proteome</keyword>
<keyword evidence="6 8" id="KW-0460">Magnesium</keyword>
<keyword evidence="2 8" id="KW-0540">Nuclease</keyword>
<dbReference type="HAMAP" id="MF_01471">
    <property type="entry name" value="Cas2"/>
    <property type="match status" value="1"/>
</dbReference>
<dbReference type="AlphaFoldDB" id="A0ABD8A992"/>
<dbReference type="InterPro" id="IPR019199">
    <property type="entry name" value="Virulence_VapD/CRISPR_Cas2"/>
</dbReference>
<dbReference type="InterPro" id="IPR021127">
    <property type="entry name" value="CRISPR_associated_Cas2"/>
</dbReference>
<dbReference type="GO" id="GO:0051607">
    <property type="term" value="P:defense response to virus"/>
    <property type="evidence" value="ECO:0007669"/>
    <property type="project" value="UniProtKB-UniRule"/>
</dbReference>
<dbReference type="NCBIfam" id="TIGR01573">
    <property type="entry name" value="cas2"/>
    <property type="match status" value="1"/>
</dbReference>
<evidence type="ECO:0000256" key="1">
    <source>
        <dbReference type="ARBA" id="ARBA00001946"/>
    </source>
</evidence>
<evidence type="ECO:0000256" key="3">
    <source>
        <dbReference type="ARBA" id="ARBA00022723"/>
    </source>
</evidence>
<organism evidence="9 10">
    <name type="scientific">Methanoculleus palmolei</name>
    <dbReference type="NCBI Taxonomy" id="72612"/>
    <lineage>
        <taxon>Archaea</taxon>
        <taxon>Methanobacteriati</taxon>
        <taxon>Methanobacteriota</taxon>
        <taxon>Stenosarchaea group</taxon>
        <taxon>Methanomicrobia</taxon>
        <taxon>Methanomicrobiales</taxon>
        <taxon>Methanomicrobiaceae</taxon>
        <taxon>Methanoculleus</taxon>
    </lineage>
</organism>
<dbReference type="GO" id="GO:0043571">
    <property type="term" value="P:maintenance of CRISPR repeat elements"/>
    <property type="evidence" value="ECO:0007669"/>
    <property type="project" value="UniProtKB-UniRule"/>
</dbReference>
<gene>
    <name evidence="8 9" type="primary">cas2</name>
    <name evidence="9" type="ORF">R6Y95_01805</name>
</gene>
<comment type="cofactor">
    <cofactor evidence="1 8">
        <name>Mg(2+)</name>
        <dbReference type="ChEBI" id="CHEBI:18420"/>
    </cofactor>
</comment>
<evidence type="ECO:0000256" key="4">
    <source>
        <dbReference type="ARBA" id="ARBA00022759"/>
    </source>
</evidence>
<comment type="function">
    <text evidence="8">CRISPR (clustered regularly interspaced short palindromic repeat), is an adaptive immune system that provides protection against mobile genetic elements (viruses, transposable elements and conjugative plasmids). CRISPR clusters contain sequences complementary to antecedent mobile elements and target invading nucleic acids. CRISPR clusters are transcribed and processed into CRISPR RNA (crRNA). Functions as a ssRNA-specific endoribonuclease. Involved in the integration of spacer DNA into the CRISPR cassette.</text>
</comment>
<evidence type="ECO:0000313" key="9">
    <source>
        <dbReference type="EMBL" id="WOX56082.1"/>
    </source>
</evidence>
<evidence type="ECO:0000256" key="2">
    <source>
        <dbReference type="ARBA" id="ARBA00022722"/>
    </source>
</evidence>
<keyword evidence="5 8" id="KW-0378">Hydrolase</keyword>
<dbReference type="GO" id="GO:0016787">
    <property type="term" value="F:hydrolase activity"/>
    <property type="evidence" value="ECO:0007669"/>
    <property type="project" value="UniProtKB-KW"/>
</dbReference>
<evidence type="ECO:0000256" key="6">
    <source>
        <dbReference type="ARBA" id="ARBA00022842"/>
    </source>
</evidence>
<proteinExistence type="inferred from homology"/>
<reference evidence="9 10" key="1">
    <citation type="submission" date="2023-10" db="EMBL/GenBank/DDBJ databases">
        <title>The complete genome sequence of Methanoculleus palmolei DSM 4273.</title>
        <authorList>
            <person name="Lai S.-J."/>
            <person name="You Y.-T."/>
            <person name="Chen S.-C."/>
        </authorList>
    </citation>
    <scope>NUCLEOTIDE SEQUENCE [LARGE SCALE GENOMIC DNA]</scope>
    <source>
        <strain evidence="9 10">DSM 4273</strain>
    </source>
</reference>
<dbReference type="PANTHER" id="PTHR34405:SF3">
    <property type="entry name" value="CRISPR-ASSOCIATED ENDORIBONUCLEASE CAS2 3"/>
    <property type="match status" value="1"/>
</dbReference>
<accession>A0ABD8A992</accession>
<dbReference type="Proteomes" id="UP001626603">
    <property type="component" value="Chromosome"/>
</dbReference>
<evidence type="ECO:0000256" key="7">
    <source>
        <dbReference type="ARBA" id="ARBA00023118"/>
    </source>
</evidence>
<keyword evidence="7 8" id="KW-0051">Antiviral defense</keyword>
<feature type="binding site" evidence="8">
    <location>
        <position position="9"/>
    </location>
    <ligand>
        <name>Mg(2+)</name>
        <dbReference type="ChEBI" id="CHEBI:18420"/>
        <note>catalytic</note>
    </ligand>
</feature>
<dbReference type="Gene3D" id="3.30.70.240">
    <property type="match status" value="1"/>
</dbReference>
<dbReference type="Pfam" id="PF09827">
    <property type="entry name" value="CRISPR_Cas2"/>
    <property type="match status" value="1"/>
</dbReference>
<keyword evidence="4 8" id="KW-0255">Endonuclease</keyword>
<dbReference type="GO" id="GO:0046872">
    <property type="term" value="F:metal ion binding"/>
    <property type="evidence" value="ECO:0007669"/>
    <property type="project" value="UniProtKB-UniRule"/>
</dbReference>
<dbReference type="PIRSF" id="PIRSF032582">
    <property type="entry name" value="Cas2"/>
    <property type="match status" value="1"/>
</dbReference>
<comment type="subunit">
    <text evidence="8">Homodimer, forms a heterotetramer with a Cas1 homodimer.</text>
</comment>
<dbReference type="GO" id="GO:0004519">
    <property type="term" value="F:endonuclease activity"/>
    <property type="evidence" value="ECO:0007669"/>
    <property type="project" value="UniProtKB-UniRule"/>
</dbReference>
<name>A0ABD8A992_9EURY</name>
<evidence type="ECO:0000256" key="8">
    <source>
        <dbReference type="HAMAP-Rule" id="MF_01471"/>
    </source>
</evidence>
<dbReference type="EMBL" id="CP137641">
    <property type="protein sequence ID" value="WOX56082.1"/>
    <property type="molecule type" value="Genomic_DNA"/>
</dbReference>